<dbReference type="PIRSF" id="PIRSF038471">
    <property type="entry name" value="MreC"/>
    <property type="match status" value="1"/>
</dbReference>
<dbReference type="eggNOG" id="COG1792">
    <property type="taxonomic scope" value="Bacteria"/>
</dbReference>
<dbReference type="AlphaFoldDB" id="S7TP95"/>
<evidence type="ECO:0000256" key="4">
    <source>
        <dbReference type="ARBA" id="ARBA00032089"/>
    </source>
</evidence>
<evidence type="ECO:0000313" key="9">
    <source>
        <dbReference type="Proteomes" id="UP000014977"/>
    </source>
</evidence>
<comment type="function">
    <text evidence="5">Involved in formation and maintenance of cell shape.</text>
</comment>
<dbReference type="Gene3D" id="2.40.10.340">
    <property type="entry name" value="Rod shape-determining protein MreC, domain 1"/>
    <property type="match status" value="1"/>
</dbReference>
<evidence type="ECO:0000256" key="2">
    <source>
        <dbReference type="ARBA" id="ARBA00013855"/>
    </source>
</evidence>
<evidence type="ECO:0000259" key="7">
    <source>
        <dbReference type="Pfam" id="PF04085"/>
    </source>
</evidence>
<evidence type="ECO:0000256" key="3">
    <source>
        <dbReference type="ARBA" id="ARBA00022960"/>
    </source>
</evidence>
<evidence type="ECO:0000256" key="6">
    <source>
        <dbReference type="SAM" id="Phobius"/>
    </source>
</evidence>
<dbReference type="Gene3D" id="2.40.10.350">
    <property type="entry name" value="Rod shape-determining protein MreC, domain 2"/>
    <property type="match status" value="1"/>
</dbReference>
<dbReference type="PANTHER" id="PTHR34138">
    <property type="entry name" value="CELL SHAPE-DETERMINING PROTEIN MREC"/>
    <property type="match status" value="1"/>
</dbReference>
<dbReference type="STRING" id="897.B2D07_05870"/>
<protein>
    <recommendedName>
        <fullName evidence="2 5">Cell shape-determining protein MreC</fullName>
    </recommendedName>
    <alternativeName>
        <fullName evidence="4 5">Cell shape protein MreC</fullName>
    </alternativeName>
</protein>
<keyword evidence="6" id="KW-1133">Transmembrane helix</keyword>
<dbReference type="PATRIC" id="fig|1121405.3.peg.2875"/>
<evidence type="ECO:0000256" key="5">
    <source>
        <dbReference type="PIRNR" id="PIRNR038471"/>
    </source>
</evidence>
<reference evidence="8 9" key="1">
    <citation type="journal article" date="2013" name="Genome Announc.">
        <title>Draft genome sequences for three mercury-methylating, sulfate-reducing bacteria.</title>
        <authorList>
            <person name="Brown S.D."/>
            <person name="Hurt R.A.Jr."/>
            <person name="Gilmour C.C."/>
            <person name="Elias D.A."/>
        </authorList>
    </citation>
    <scope>NUCLEOTIDE SEQUENCE [LARGE SCALE GENOMIC DNA]</scope>
    <source>
        <strain evidence="8 9">DSM 2059</strain>
    </source>
</reference>
<keyword evidence="3 5" id="KW-0133">Cell shape</keyword>
<feature type="transmembrane region" description="Helical" evidence="6">
    <location>
        <begin position="6"/>
        <end position="25"/>
    </location>
</feature>
<dbReference type="EMBL" id="ATHJ01000094">
    <property type="protein sequence ID" value="EPR39062.1"/>
    <property type="molecule type" value="Genomic_DNA"/>
</dbReference>
<dbReference type="Proteomes" id="UP000014977">
    <property type="component" value="Unassembled WGS sequence"/>
</dbReference>
<proteinExistence type="inferred from homology"/>
<accession>S7TP95</accession>
<evidence type="ECO:0000256" key="1">
    <source>
        <dbReference type="ARBA" id="ARBA00009369"/>
    </source>
</evidence>
<evidence type="ECO:0000313" key="8">
    <source>
        <dbReference type="EMBL" id="EPR39062.1"/>
    </source>
</evidence>
<dbReference type="InterPro" id="IPR007221">
    <property type="entry name" value="MreC"/>
</dbReference>
<gene>
    <name evidence="8" type="ORF">dsmv_0472</name>
</gene>
<dbReference type="Pfam" id="PF04085">
    <property type="entry name" value="MreC"/>
    <property type="match status" value="1"/>
</dbReference>
<dbReference type="GO" id="GO:0005886">
    <property type="term" value="C:plasma membrane"/>
    <property type="evidence" value="ECO:0007669"/>
    <property type="project" value="TreeGrafter"/>
</dbReference>
<dbReference type="InterPro" id="IPR055342">
    <property type="entry name" value="MreC_beta-barrel_core"/>
</dbReference>
<organism evidence="8 9">
    <name type="scientific">Desulfococcus multivorans DSM 2059</name>
    <dbReference type="NCBI Taxonomy" id="1121405"/>
    <lineage>
        <taxon>Bacteria</taxon>
        <taxon>Pseudomonadati</taxon>
        <taxon>Thermodesulfobacteriota</taxon>
        <taxon>Desulfobacteria</taxon>
        <taxon>Desulfobacterales</taxon>
        <taxon>Desulfococcaceae</taxon>
        <taxon>Desulfococcus</taxon>
    </lineage>
</organism>
<dbReference type="PANTHER" id="PTHR34138:SF1">
    <property type="entry name" value="CELL SHAPE-DETERMINING PROTEIN MREC"/>
    <property type="match status" value="1"/>
</dbReference>
<dbReference type="InterPro" id="IPR042175">
    <property type="entry name" value="Cell/Rod_MreC_2"/>
</dbReference>
<comment type="similarity">
    <text evidence="1 5">Belongs to the MreC family.</text>
</comment>
<dbReference type="GO" id="GO:0008360">
    <property type="term" value="P:regulation of cell shape"/>
    <property type="evidence" value="ECO:0007669"/>
    <property type="project" value="UniProtKB-KW"/>
</dbReference>
<name>S7TP95_DESML</name>
<keyword evidence="6" id="KW-0472">Membrane</keyword>
<comment type="caution">
    <text evidence="8">The sequence shown here is derived from an EMBL/GenBank/DDBJ whole genome shotgun (WGS) entry which is preliminary data.</text>
</comment>
<dbReference type="NCBIfam" id="TIGR00219">
    <property type="entry name" value="mreC"/>
    <property type="match status" value="1"/>
</dbReference>
<keyword evidence="9" id="KW-1185">Reference proteome</keyword>
<sequence>MFSRKTVVISGVALFFILNVLLLSFSMRNRHSSYGTEQTTISITGPFQNVISFAIRFIKQIWSHYFALISVAEENERLKAALGRAIERSNRCEEVELANDRLRTLLDFQETLSQKVVAGEIIGKDPSPWFRSIIINKGKRDGLRTSLPVIVPEGVVGIVADVSERYAKILMLIDQNSAVDALVQRNRVRGLVRGEAKDICSLEYVLYRHDLREGDIVVTSGLDGVFPKGLRIGTISQVIKQNSGIFQEVAVVPFVDFETIEEVLVILSAPSYESFYGK</sequence>
<feature type="domain" description="Rod shape-determining protein MreC beta-barrel core" evidence="7">
    <location>
        <begin position="121"/>
        <end position="266"/>
    </location>
</feature>
<dbReference type="InterPro" id="IPR042177">
    <property type="entry name" value="Cell/Rod_1"/>
</dbReference>
<keyword evidence="6" id="KW-0812">Transmembrane</keyword>